<sequence>MSDRQVESHLRAELMSALDQLSSLRDELRGNSNGFEPELLAEAHELLSKACRAVDQLAPLYPALDTEAVKESGTRGFDPLTIISTVGITTIVLPFVQSLVESAGNDVYRTLVNIVRRRRASKESEAGSASRPDPQHILLGDRATNARVIIDASVDRAALLALLEVDLSADWLREATLRWNPEKKAWEPEPGRGPVKLWLPGDPLDEDWRKAP</sequence>
<dbReference type="Proteomes" id="UP000284824">
    <property type="component" value="Unassembled WGS sequence"/>
</dbReference>
<name>A0A438MAG8_9ACTN</name>
<keyword evidence="3" id="KW-1185">Reference proteome</keyword>
<proteinExistence type="predicted"/>
<organism evidence="2 3">
    <name type="scientific">Nonomuraea polychroma</name>
    <dbReference type="NCBI Taxonomy" id="46176"/>
    <lineage>
        <taxon>Bacteria</taxon>
        <taxon>Bacillati</taxon>
        <taxon>Actinomycetota</taxon>
        <taxon>Actinomycetes</taxon>
        <taxon>Streptosporangiales</taxon>
        <taxon>Streptosporangiaceae</taxon>
        <taxon>Nonomuraea</taxon>
    </lineage>
</organism>
<feature type="region of interest" description="Disordered" evidence="1">
    <location>
        <begin position="182"/>
        <end position="212"/>
    </location>
</feature>
<comment type="caution">
    <text evidence="2">The sequence shown here is derived from an EMBL/GenBank/DDBJ whole genome shotgun (WGS) entry which is preliminary data.</text>
</comment>
<accession>A0A438MAG8</accession>
<evidence type="ECO:0000313" key="2">
    <source>
        <dbReference type="EMBL" id="RVX42667.1"/>
    </source>
</evidence>
<evidence type="ECO:0000313" key="3">
    <source>
        <dbReference type="Proteomes" id="UP000284824"/>
    </source>
</evidence>
<gene>
    <name evidence="2" type="ORF">EDD27_5305</name>
</gene>
<dbReference type="EMBL" id="SAUN01000001">
    <property type="protein sequence ID" value="RVX42667.1"/>
    <property type="molecule type" value="Genomic_DNA"/>
</dbReference>
<evidence type="ECO:0000256" key="1">
    <source>
        <dbReference type="SAM" id="MobiDB-lite"/>
    </source>
</evidence>
<reference evidence="2 3" key="1">
    <citation type="submission" date="2019-01" db="EMBL/GenBank/DDBJ databases">
        <title>Sequencing the genomes of 1000 actinobacteria strains.</title>
        <authorList>
            <person name="Klenk H.-P."/>
        </authorList>
    </citation>
    <scope>NUCLEOTIDE SEQUENCE [LARGE SCALE GENOMIC DNA]</scope>
    <source>
        <strain evidence="2 3">DSM 43925</strain>
    </source>
</reference>
<protein>
    <submittedName>
        <fullName evidence="2">Uncharacterized protein</fullName>
    </submittedName>
</protein>
<dbReference type="AlphaFoldDB" id="A0A438MAG8"/>